<evidence type="ECO:0000313" key="3">
    <source>
        <dbReference type="EMBL" id="GFN92562.1"/>
    </source>
</evidence>
<dbReference type="SUPFAM" id="SSF57903">
    <property type="entry name" value="FYVE/PHD zinc finger"/>
    <property type="match status" value="1"/>
</dbReference>
<gene>
    <name evidence="3" type="ORF">PoB_001906800</name>
</gene>
<dbReference type="GO" id="GO:0003677">
    <property type="term" value="F:DNA binding"/>
    <property type="evidence" value="ECO:0007669"/>
    <property type="project" value="TreeGrafter"/>
</dbReference>
<dbReference type="InterPro" id="IPR050863">
    <property type="entry name" value="CenT-Element_Derived"/>
</dbReference>
<comment type="caution">
    <text evidence="3">The sequence shown here is derived from an EMBL/GenBank/DDBJ whole genome shotgun (WGS) entry which is preliminary data.</text>
</comment>
<feature type="region of interest" description="Disordered" evidence="1">
    <location>
        <begin position="166"/>
        <end position="199"/>
    </location>
</feature>
<dbReference type="CDD" id="cd15517">
    <property type="entry name" value="PHD_TCF19_like"/>
    <property type="match status" value="1"/>
</dbReference>
<feature type="compositionally biased region" description="Basic residues" evidence="1">
    <location>
        <begin position="336"/>
        <end position="345"/>
    </location>
</feature>
<evidence type="ECO:0000313" key="4">
    <source>
        <dbReference type="Proteomes" id="UP000735302"/>
    </source>
</evidence>
<protein>
    <submittedName>
        <fullName evidence="3">Jerky protein</fullName>
    </submittedName>
</protein>
<organism evidence="3 4">
    <name type="scientific">Plakobranchus ocellatus</name>
    <dbReference type="NCBI Taxonomy" id="259542"/>
    <lineage>
        <taxon>Eukaryota</taxon>
        <taxon>Metazoa</taxon>
        <taxon>Spiralia</taxon>
        <taxon>Lophotrochozoa</taxon>
        <taxon>Mollusca</taxon>
        <taxon>Gastropoda</taxon>
        <taxon>Heterobranchia</taxon>
        <taxon>Euthyneura</taxon>
        <taxon>Panpulmonata</taxon>
        <taxon>Sacoglossa</taxon>
        <taxon>Placobranchoidea</taxon>
        <taxon>Plakobranchidae</taxon>
        <taxon>Plakobranchus</taxon>
    </lineage>
</organism>
<dbReference type="PANTHER" id="PTHR19303">
    <property type="entry name" value="TRANSPOSON"/>
    <property type="match status" value="1"/>
</dbReference>
<feature type="region of interest" description="Disordered" evidence="1">
    <location>
        <begin position="308"/>
        <end position="387"/>
    </location>
</feature>
<dbReference type="GO" id="GO:0005634">
    <property type="term" value="C:nucleus"/>
    <property type="evidence" value="ECO:0007669"/>
    <property type="project" value="TreeGrafter"/>
</dbReference>
<reference evidence="3 4" key="1">
    <citation type="journal article" date="2021" name="Elife">
        <title>Chloroplast acquisition without the gene transfer in kleptoplastic sea slugs, Plakobranchus ocellatus.</title>
        <authorList>
            <person name="Maeda T."/>
            <person name="Takahashi S."/>
            <person name="Yoshida T."/>
            <person name="Shimamura S."/>
            <person name="Takaki Y."/>
            <person name="Nagai Y."/>
            <person name="Toyoda A."/>
            <person name="Suzuki Y."/>
            <person name="Arimoto A."/>
            <person name="Ishii H."/>
            <person name="Satoh N."/>
            <person name="Nishiyama T."/>
            <person name="Hasebe M."/>
            <person name="Maruyama T."/>
            <person name="Minagawa J."/>
            <person name="Obokata J."/>
            <person name="Shigenobu S."/>
        </authorList>
    </citation>
    <scope>NUCLEOTIDE SEQUENCE [LARGE SCALE GENOMIC DNA]</scope>
</reference>
<feature type="compositionally biased region" description="Basic and acidic residues" evidence="1">
    <location>
        <begin position="365"/>
        <end position="385"/>
    </location>
</feature>
<proteinExistence type="predicted"/>
<dbReference type="PANTHER" id="PTHR19303:SF74">
    <property type="entry name" value="POGO TRANSPOSABLE ELEMENT WITH KRAB DOMAIN"/>
    <property type="match status" value="1"/>
</dbReference>
<name>A0AAV3ZDB0_9GAST</name>
<dbReference type="InterPro" id="IPR011011">
    <property type="entry name" value="Znf_FYVE_PHD"/>
</dbReference>
<feature type="domain" description="DDE-1" evidence="2">
    <location>
        <begin position="28"/>
        <end position="122"/>
    </location>
</feature>
<feature type="region of interest" description="Disordered" evidence="1">
    <location>
        <begin position="116"/>
        <end position="136"/>
    </location>
</feature>
<accession>A0AAV3ZDB0</accession>
<evidence type="ECO:0000259" key="2">
    <source>
        <dbReference type="Pfam" id="PF03184"/>
    </source>
</evidence>
<evidence type="ECO:0000256" key="1">
    <source>
        <dbReference type="SAM" id="MobiDB-lite"/>
    </source>
</evidence>
<dbReference type="AlphaFoldDB" id="A0AAV3ZDB0"/>
<sequence>MAPLLIFPGQRFSYDPLEGFPEAHLARSSNGWIDAEIFEGWLLHAFVPAVSHLPKPVLLFADGHKAHNTMTVHDICKEHGIIFYSLPSHASHVVQPLDLTTFKKLKQSWREELGPSRLYGQTDRTHNPDRTDSSPVTLSSSFLEELVDTDPIVATDCTIASTDDLPGGKFDIDQPSTSTALPDNDITLPSPRRSPDEQTVTHSREICLNMLLDLTAKLGPDKLVTMRIMYKLQETTDDPETNHFFKLYGTMLGHIHKDDETQTRTFDNLPLPSRWNKKKRNVLEPPKMISSDKFKEFKEAIENKKKTLEKEKERKREEREKKKKEAEATKQQNLEKKKKGGTKKRKLEEQERDGCKQQKNIGKASKSEPKKKTSNEGKMSKSKIDTDEDVYSSHNNVNCFEFDPDVCCGCGGDKDGMYEEWVGCECGRWFHVLCTQDESVIGKDVDELEELTFVCLYCH</sequence>
<keyword evidence="4" id="KW-1185">Reference proteome</keyword>
<feature type="compositionally biased region" description="Basic and acidic residues" evidence="1">
    <location>
        <begin position="123"/>
        <end position="132"/>
    </location>
</feature>
<dbReference type="InterPro" id="IPR004875">
    <property type="entry name" value="DDE_SF_endonuclease_dom"/>
</dbReference>
<dbReference type="Proteomes" id="UP000735302">
    <property type="component" value="Unassembled WGS sequence"/>
</dbReference>
<feature type="compositionally biased region" description="Basic and acidic residues" evidence="1">
    <location>
        <begin position="308"/>
        <end position="328"/>
    </location>
</feature>
<dbReference type="Pfam" id="PF03184">
    <property type="entry name" value="DDE_1"/>
    <property type="match status" value="1"/>
</dbReference>
<feature type="compositionally biased region" description="Basic and acidic residues" evidence="1">
    <location>
        <begin position="346"/>
        <end position="356"/>
    </location>
</feature>
<dbReference type="EMBL" id="BLXT01002256">
    <property type="protein sequence ID" value="GFN92562.1"/>
    <property type="molecule type" value="Genomic_DNA"/>
</dbReference>